<dbReference type="InterPro" id="IPR018114">
    <property type="entry name" value="TRYPSIN_HIS"/>
</dbReference>
<evidence type="ECO:0000256" key="2">
    <source>
        <dbReference type="SAM" id="SignalP"/>
    </source>
</evidence>
<dbReference type="InterPro" id="IPR001254">
    <property type="entry name" value="Trypsin_dom"/>
</dbReference>
<proteinExistence type="predicted"/>
<name>A0A2V3J1A5_9FLOR</name>
<feature type="chain" id="PRO_5015938780" evidence="2">
    <location>
        <begin position="29"/>
        <end position="469"/>
    </location>
</feature>
<organism evidence="4 5">
    <name type="scientific">Gracilariopsis chorda</name>
    <dbReference type="NCBI Taxonomy" id="448386"/>
    <lineage>
        <taxon>Eukaryota</taxon>
        <taxon>Rhodophyta</taxon>
        <taxon>Florideophyceae</taxon>
        <taxon>Rhodymeniophycidae</taxon>
        <taxon>Gracilariales</taxon>
        <taxon>Gracilariaceae</taxon>
        <taxon>Gracilariopsis</taxon>
    </lineage>
</organism>
<feature type="signal peptide" evidence="2">
    <location>
        <begin position="1"/>
        <end position="28"/>
    </location>
</feature>
<evidence type="ECO:0000313" key="5">
    <source>
        <dbReference type="Proteomes" id="UP000247409"/>
    </source>
</evidence>
<dbReference type="EMBL" id="NBIV01000016">
    <property type="protein sequence ID" value="PXF48105.1"/>
    <property type="molecule type" value="Genomic_DNA"/>
</dbReference>
<protein>
    <submittedName>
        <fullName evidence="4">Chymotrypsin B</fullName>
    </submittedName>
</protein>
<dbReference type="SMART" id="SM00020">
    <property type="entry name" value="Tryp_SPc"/>
    <property type="match status" value="1"/>
</dbReference>
<dbReference type="InterPro" id="IPR009003">
    <property type="entry name" value="Peptidase_S1_PA"/>
</dbReference>
<accession>A0A2V3J1A5</accession>
<dbReference type="PRINTS" id="PR00722">
    <property type="entry name" value="CHYMOTRYPSIN"/>
</dbReference>
<dbReference type="PANTHER" id="PTHR24260">
    <property type="match status" value="1"/>
</dbReference>
<dbReference type="Pfam" id="PF00089">
    <property type="entry name" value="Trypsin"/>
    <property type="match status" value="1"/>
</dbReference>
<comment type="caution">
    <text evidence="4">The sequence shown here is derived from an EMBL/GenBank/DDBJ whole genome shotgun (WGS) entry which is preliminary data.</text>
</comment>
<dbReference type="GO" id="GO:0006508">
    <property type="term" value="P:proteolysis"/>
    <property type="evidence" value="ECO:0007669"/>
    <property type="project" value="InterPro"/>
</dbReference>
<evidence type="ECO:0000259" key="3">
    <source>
        <dbReference type="PROSITE" id="PS50240"/>
    </source>
</evidence>
<dbReference type="PROSITE" id="PS00134">
    <property type="entry name" value="TRYPSIN_HIS"/>
    <property type="match status" value="1"/>
</dbReference>
<dbReference type="OrthoDB" id="5918597at2759"/>
<feature type="compositionally biased region" description="Acidic residues" evidence="1">
    <location>
        <begin position="159"/>
        <end position="170"/>
    </location>
</feature>
<dbReference type="PANTHER" id="PTHR24260:SF136">
    <property type="entry name" value="GH08193P-RELATED"/>
    <property type="match status" value="1"/>
</dbReference>
<dbReference type="InterPro" id="IPR051333">
    <property type="entry name" value="CLIP_Serine_Protease"/>
</dbReference>
<dbReference type="InterPro" id="IPR001314">
    <property type="entry name" value="Peptidase_S1A"/>
</dbReference>
<evidence type="ECO:0000256" key="1">
    <source>
        <dbReference type="SAM" id="MobiDB-lite"/>
    </source>
</evidence>
<evidence type="ECO:0000313" key="4">
    <source>
        <dbReference type="EMBL" id="PXF48105.1"/>
    </source>
</evidence>
<feature type="compositionally biased region" description="Acidic residues" evidence="1">
    <location>
        <begin position="141"/>
        <end position="152"/>
    </location>
</feature>
<dbReference type="PROSITE" id="PS50240">
    <property type="entry name" value="TRYPSIN_DOM"/>
    <property type="match status" value="1"/>
</dbReference>
<keyword evidence="5" id="KW-1185">Reference proteome</keyword>
<dbReference type="STRING" id="448386.A0A2V3J1A5"/>
<dbReference type="InterPro" id="IPR043504">
    <property type="entry name" value="Peptidase_S1_PA_chymotrypsin"/>
</dbReference>
<dbReference type="Proteomes" id="UP000247409">
    <property type="component" value="Unassembled WGS sequence"/>
</dbReference>
<dbReference type="AlphaFoldDB" id="A0A2V3J1A5"/>
<dbReference type="GO" id="GO:0004252">
    <property type="term" value="F:serine-type endopeptidase activity"/>
    <property type="evidence" value="ECO:0007669"/>
    <property type="project" value="InterPro"/>
</dbReference>
<dbReference type="Gene3D" id="2.40.10.10">
    <property type="entry name" value="Trypsin-like serine proteases"/>
    <property type="match status" value="1"/>
</dbReference>
<feature type="domain" description="Peptidase S1" evidence="3">
    <location>
        <begin position="216"/>
        <end position="464"/>
    </location>
</feature>
<sequence length="469" mass="51188">MVLGRSLSKTLLVFALLAVLASQDAAEAGMFDSMFANMQEKMNGMMSDMKAKLAATKQKLSVLSKYFGEGKTRGDLSLPEIFNNVFSRNNSIAVSNMTTIQFDASDGPGTVIGVSNGGTVAITNSDGKVTVYTDKAPPKTDDDENDDNEEDDNPKGPEEEPEIEPSPEGDMDNAYFALLSDWDKFVTHEMWNVQETPAPTTEASDDADEMPTSSRVINGVFFDSRIPSGAQFAVKFFYNNEENFYCSGSLIGYTYVLTAAHCGVVVGDQVRVGARLLRSGYNATVGEVFMHPDFDPSTLVNDLAIVRLDGLPSKEELNNNGVKAARVNTNSSFPEENFVGVLSAHGSAETDGQGVSNELRTTRHTIHDMDKCREEITQGDLGKEESYMCAGDGARSTTCVGDSGAGLWHYRLKKRKNGKIRAFYEIFGVVSFGEVTDEALCPRGPPSVFQRTSKNFRWIKKVVGKENMA</sequence>
<dbReference type="SUPFAM" id="SSF50494">
    <property type="entry name" value="Trypsin-like serine proteases"/>
    <property type="match status" value="1"/>
</dbReference>
<reference evidence="4 5" key="1">
    <citation type="journal article" date="2018" name="Mol. Biol. Evol.">
        <title>Analysis of the draft genome of the red seaweed Gracilariopsis chorda provides insights into genome size evolution in Rhodophyta.</title>
        <authorList>
            <person name="Lee J."/>
            <person name="Yang E.C."/>
            <person name="Graf L."/>
            <person name="Yang J.H."/>
            <person name="Qiu H."/>
            <person name="Zel Zion U."/>
            <person name="Chan C.X."/>
            <person name="Stephens T.G."/>
            <person name="Weber A.P.M."/>
            <person name="Boo G.H."/>
            <person name="Boo S.M."/>
            <person name="Kim K.M."/>
            <person name="Shin Y."/>
            <person name="Jung M."/>
            <person name="Lee S.J."/>
            <person name="Yim H.S."/>
            <person name="Lee J.H."/>
            <person name="Bhattacharya D."/>
            <person name="Yoon H.S."/>
        </authorList>
    </citation>
    <scope>NUCLEOTIDE SEQUENCE [LARGE SCALE GENOMIC DNA]</scope>
    <source>
        <strain evidence="4 5">SKKU-2015</strain>
        <tissue evidence="4">Whole body</tissue>
    </source>
</reference>
<keyword evidence="2" id="KW-0732">Signal</keyword>
<feature type="region of interest" description="Disordered" evidence="1">
    <location>
        <begin position="129"/>
        <end position="170"/>
    </location>
</feature>
<gene>
    <name evidence="4" type="ORF">BWQ96_02057</name>
</gene>